<name>A0A251SYK7_HELAN</name>
<gene>
    <name evidence="2" type="ORF">HannXRQ_Chr12g0356611</name>
</gene>
<evidence type="ECO:0000313" key="3">
    <source>
        <dbReference type="Proteomes" id="UP000215914"/>
    </source>
</evidence>
<reference evidence="3" key="1">
    <citation type="journal article" date="2017" name="Nature">
        <title>The sunflower genome provides insights into oil metabolism, flowering and Asterid evolution.</title>
        <authorList>
            <person name="Badouin H."/>
            <person name="Gouzy J."/>
            <person name="Grassa C.J."/>
            <person name="Murat F."/>
            <person name="Staton S.E."/>
            <person name="Cottret L."/>
            <person name="Lelandais-Briere C."/>
            <person name="Owens G.L."/>
            <person name="Carrere S."/>
            <person name="Mayjonade B."/>
            <person name="Legrand L."/>
            <person name="Gill N."/>
            <person name="Kane N.C."/>
            <person name="Bowers J.E."/>
            <person name="Hubner S."/>
            <person name="Bellec A."/>
            <person name="Berard A."/>
            <person name="Berges H."/>
            <person name="Blanchet N."/>
            <person name="Boniface M.C."/>
            <person name="Brunel D."/>
            <person name="Catrice O."/>
            <person name="Chaidir N."/>
            <person name="Claudel C."/>
            <person name="Donnadieu C."/>
            <person name="Faraut T."/>
            <person name="Fievet G."/>
            <person name="Helmstetter N."/>
            <person name="King M."/>
            <person name="Knapp S.J."/>
            <person name="Lai Z."/>
            <person name="Le Paslier M.C."/>
            <person name="Lippi Y."/>
            <person name="Lorenzon L."/>
            <person name="Mandel J.R."/>
            <person name="Marage G."/>
            <person name="Marchand G."/>
            <person name="Marquand E."/>
            <person name="Bret-Mestries E."/>
            <person name="Morien E."/>
            <person name="Nambeesan S."/>
            <person name="Nguyen T."/>
            <person name="Pegot-Espagnet P."/>
            <person name="Pouilly N."/>
            <person name="Raftis F."/>
            <person name="Sallet E."/>
            <person name="Schiex T."/>
            <person name="Thomas J."/>
            <person name="Vandecasteele C."/>
            <person name="Vares D."/>
            <person name="Vear F."/>
            <person name="Vautrin S."/>
            <person name="Crespi M."/>
            <person name="Mangin B."/>
            <person name="Burke J.M."/>
            <person name="Salse J."/>
            <person name="Munos S."/>
            <person name="Vincourt P."/>
            <person name="Rieseberg L.H."/>
            <person name="Langlade N.B."/>
        </authorList>
    </citation>
    <scope>NUCLEOTIDE SEQUENCE [LARGE SCALE GENOMIC DNA]</scope>
    <source>
        <strain evidence="3">cv. SF193</strain>
    </source>
</reference>
<dbReference type="EMBL" id="CM007901">
    <property type="protein sequence ID" value="OTG03920.1"/>
    <property type="molecule type" value="Genomic_DNA"/>
</dbReference>
<protein>
    <submittedName>
        <fullName evidence="2">Uncharacterized protein</fullName>
    </submittedName>
</protein>
<evidence type="ECO:0000256" key="1">
    <source>
        <dbReference type="SAM" id="MobiDB-lite"/>
    </source>
</evidence>
<feature type="region of interest" description="Disordered" evidence="1">
    <location>
        <begin position="1"/>
        <end position="36"/>
    </location>
</feature>
<organism evidence="2 3">
    <name type="scientific">Helianthus annuus</name>
    <name type="common">Common sunflower</name>
    <dbReference type="NCBI Taxonomy" id="4232"/>
    <lineage>
        <taxon>Eukaryota</taxon>
        <taxon>Viridiplantae</taxon>
        <taxon>Streptophyta</taxon>
        <taxon>Embryophyta</taxon>
        <taxon>Tracheophyta</taxon>
        <taxon>Spermatophyta</taxon>
        <taxon>Magnoliopsida</taxon>
        <taxon>eudicotyledons</taxon>
        <taxon>Gunneridae</taxon>
        <taxon>Pentapetalae</taxon>
        <taxon>asterids</taxon>
        <taxon>campanulids</taxon>
        <taxon>Asterales</taxon>
        <taxon>Asteraceae</taxon>
        <taxon>Asteroideae</taxon>
        <taxon>Heliantheae alliance</taxon>
        <taxon>Heliantheae</taxon>
        <taxon>Helianthus</taxon>
    </lineage>
</organism>
<feature type="compositionally biased region" description="Polar residues" evidence="1">
    <location>
        <begin position="23"/>
        <end position="36"/>
    </location>
</feature>
<evidence type="ECO:0000313" key="2">
    <source>
        <dbReference type="EMBL" id="OTG03920.1"/>
    </source>
</evidence>
<dbReference type="Proteomes" id="UP000215914">
    <property type="component" value="Chromosome 12"/>
</dbReference>
<proteinExistence type="predicted"/>
<accession>A0A251SYK7</accession>
<dbReference type="AlphaFoldDB" id="A0A251SYK7"/>
<sequence>MEFFVPSIKPQNPTGNVDVRRPANSTDPSFFSTLSTGEPIFHLHPVDRRTPLSSPLR</sequence>
<keyword evidence="3" id="KW-1185">Reference proteome</keyword>
<dbReference type="InParanoid" id="A0A251SYK7"/>